<dbReference type="InterPro" id="IPR027417">
    <property type="entry name" value="P-loop_NTPase"/>
</dbReference>
<keyword evidence="3" id="KW-0067">ATP-binding</keyword>
<sequence length="185" mass="20932">MPFITRSEINPKKQKKRIEDEGGGLNDDRSPAVANEEDEEDLRAQVLNDIDEEDLLHMKIPPKPEPVMSSDGSGQRLVIHSIEVENFKSYYGKHVLGPFHHYYFYFKLKCCSGIELYEVLQNLSAIIGPNGSGKSNVIDSLLFVFGYRASKIRSKKISVLIHSSKGNENLQSCTVCVNFQKIIDR</sequence>
<dbReference type="InterPro" id="IPR003395">
    <property type="entry name" value="RecF/RecN/SMC_N"/>
</dbReference>
<protein>
    <submittedName>
        <fullName evidence="8">SMC_N domain-containing protein</fullName>
    </submittedName>
</protein>
<evidence type="ECO:0000256" key="1">
    <source>
        <dbReference type="ARBA" id="ARBA00004123"/>
    </source>
</evidence>
<dbReference type="WBParaSite" id="ALUE_0002279201-mRNA-1">
    <property type="protein sequence ID" value="ALUE_0002279201-mRNA-1"/>
    <property type="gene ID" value="ALUE_0002279201"/>
</dbReference>
<evidence type="ECO:0000256" key="3">
    <source>
        <dbReference type="ARBA" id="ARBA00022840"/>
    </source>
</evidence>
<dbReference type="PANTHER" id="PTHR18937">
    <property type="entry name" value="STRUCTURAL MAINTENANCE OF CHROMOSOMES SMC FAMILY MEMBER"/>
    <property type="match status" value="1"/>
</dbReference>
<dbReference type="Gene3D" id="3.40.50.300">
    <property type="entry name" value="P-loop containing nucleotide triphosphate hydrolases"/>
    <property type="match status" value="1"/>
</dbReference>
<dbReference type="PANTHER" id="PTHR18937:SF172">
    <property type="entry name" value="STRUCTURAL MAINTENANCE OF CHROMOSOMES PROTEIN"/>
    <property type="match status" value="1"/>
</dbReference>
<keyword evidence="4" id="KW-0539">Nucleus</keyword>
<dbReference type="SUPFAM" id="SSF52540">
    <property type="entry name" value="P-loop containing nucleoside triphosphate hydrolases"/>
    <property type="match status" value="1"/>
</dbReference>
<dbReference type="GO" id="GO:0005634">
    <property type="term" value="C:nucleus"/>
    <property type="evidence" value="ECO:0007669"/>
    <property type="project" value="UniProtKB-SubCell"/>
</dbReference>
<evidence type="ECO:0000313" key="7">
    <source>
        <dbReference type="Proteomes" id="UP000036681"/>
    </source>
</evidence>
<feature type="region of interest" description="Disordered" evidence="5">
    <location>
        <begin position="1"/>
        <end position="40"/>
    </location>
</feature>
<proteinExistence type="predicted"/>
<keyword evidence="2" id="KW-0547">Nucleotide-binding</keyword>
<evidence type="ECO:0000256" key="4">
    <source>
        <dbReference type="ARBA" id="ARBA00023242"/>
    </source>
</evidence>
<name>A0A0M3IVL4_ASCLU</name>
<dbReference type="GO" id="GO:0005524">
    <property type="term" value="F:ATP binding"/>
    <property type="evidence" value="ECO:0007669"/>
    <property type="project" value="UniProtKB-KW"/>
</dbReference>
<evidence type="ECO:0000259" key="6">
    <source>
        <dbReference type="Pfam" id="PF02463"/>
    </source>
</evidence>
<evidence type="ECO:0000256" key="2">
    <source>
        <dbReference type="ARBA" id="ARBA00022741"/>
    </source>
</evidence>
<organism evidence="7 8">
    <name type="scientific">Ascaris lumbricoides</name>
    <name type="common">Giant roundworm</name>
    <dbReference type="NCBI Taxonomy" id="6252"/>
    <lineage>
        <taxon>Eukaryota</taxon>
        <taxon>Metazoa</taxon>
        <taxon>Ecdysozoa</taxon>
        <taxon>Nematoda</taxon>
        <taxon>Chromadorea</taxon>
        <taxon>Rhabditida</taxon>
        <taxon>Spirurina</taxon>
        <taxon>Ascaridomorpha</taxon>
        <taxon>Ascaridoidea</taxon>
        <taxon>Ascarididae</taxon>
        <taxon>Ascaris</taxon>
    </lineage>
</organism>
<evidence type="ECO:0000256" key="5">
    <source>
        <dbReference type="SAM" id="MobiDB-lite"/>
    </source>
</evidence>
<keyword evidence="7" id="KW-1185">Reference proteome</keyword>
<dbReference type="GO" id="GO:0007076">
    <property type="term" value="P:mitotic chromosome condensation"/>
    <property type="evidence" value="ECO:0007669"/>
    <property type="project" value="TreeGrafter"/>
</dbReference>
<dbReference type="AlphaFoldDB" id="A0A0M3IVL4"/>
<accession>A0A0M3IVL4</accession>
<dbReference type="Proteomes" id="UP000036681">
    <property type="component" value="Unplaced"/>
</dbReference>
<reference evidence="8" key="1">
    <citation type="submission" date="2017-02" db="UniProtKB">
        <authorList>
            <consortium name="WormBaseParasite"/>
        </authorList>
    </citation>
    <scope>IDENTIFICATION</scope>
</reference>
<dbReference type="GO" id="GO:0000796">
    <property type="term" value="C:condensin complex"/>
    <property type="evidence" value="ECO:0007669"/>
    <property type="project" value="TreeGrafter"/>
</dbReference>
<feature type="domain" description="RecF/RecN/SMC N-terminal" evidence="6">
    <location>
        <begin position="120"/>
        <end position="181"/>
    </location>
</feature>
<comment type="subcellular location">
    <subcellularLocation>
        <location evidence="1">Nucleus</location>
    </subcellularLocation>
</comment>
<evidence type="ECO:0000313" key="8">
    <source>
        <dbReference type="WBParaSite" id="ALUE_0002279201-mRNA-1"/>
    </source>
</evidence>
<dbReference type="Pfam" id="PF02463">
    <property type="entry name" value="SMC_N"/>
    <property type="match status" value="1"/>
</dbReference>